<reference evidence="1 2" key="1">
    <citation type="submission" date="2017-12" db="EMBL/GenBank/DDBJ databases">
        <title>Comparative genomics of Botrytis spp.</title>
        <authorList>
            <person name="Valero-Jimenez C.A."/>
            <person name="Tapia P."/>
            <person name="Veloso J."/>
            <person name="Silva-Moreno E."/>
            <person name="Staats M."/>
            <person name="Valdes J.H."/>
            <person name="Van Kan J.A.L."/>
        </authorList>
    </citation>
    <scope>NUCLEOTIDE SEQUENCE [LARGE SCALE GENOMIC DNA]</scope>
    <source>
        <strain evidence="1 2">Bp0003</strain>
    </source>
</reference>
<proteinExistence type="predicted"/>
<protein>
    <submittedName>
        <fullName evidence="1">Uncharacterized protein</fullName>
    </submittedName>
</protein>
<evidence type="ECO:0000313" key="2">
    <source>
        <dbReference type="Proteomes" id="UP000297910"/>
    </source>
</evidence>
<dbReference type="EMBL" id="PQXI01000053">
    <property type="protein sequence ID" value="TGO26776.1"/>
    <property type="molecule type" value="Genomic_DNA"/>
</dbReference>
<accession>A0A4Z1FQ07</accession>
<name>A0A4Z1FQ07_9HELO</name>
<dbReference type="AlphaFoldDB" id="A0A4Z1FQ07"/>
<organism evidence="1 2">
    <name type="scientific">Botrytis paeoniae</name>
    <dbReference type="NCBI Taxonomy" id="278948"/>
    <lineage>
        <taxon>Eukaryota</taxon>
        <taxon>Fungi</taxon>
        <taxon>Dikarya</taxon>
        <taxon>Ascomycota</taxon>
        <taxon>Pezizomycotina</taxon>
        <taxon>Leotiomycetes</taxon>
        <taxon>Helotiales</taxon>
        <taxon>Sclerotiniaceae</taxon>
        <taxon>Botrytis</taxon>
    </lineage>
</organism>
<evidence type="ECO:0000313" key="1">
    <source>
        <dbReference type="EMBL" id="TGO26776.1"/>
    </source>
</evidence>
<gene>
    <name evidence="1" type="ORF">BPAE_0053g00300</name>
</gene>
<dbReference type="Proteomes" id="UP000297910">
    <property type="component" value="Unassembled WGS sequence"/>
</dbReference>
<sequence>MYHHHEKLDSKMLQGLRFPVPESHDAIDLVKLVSDNIDRHVYDSRTALGIKEIALECLTKRSNYSTHSYFSEKAYNPSDHPENLSLSYLFAISNDLFFLGILPSRTTVSRSIKATESMYRTIHRPATPIIATAIELPVYSSGRIDFDHPVNIVIPFVDPFQIQAAGLLGAMIDLYIQYNSCANSSCLENIIIRGKMASVADYSIQSGGFGYNESYERSRWNGSQF</sequence>
<comment type="caution">
    <text evidence="1">The sequence shown here is derived from an EMBL/GenBank/DDBJ whole genome shotgun (WGS) entry which is preliminary data.</text>
</comment>
<keyword evidence="2" id="KW-1185">Reference proteome</keyword>